<dbReference type="PROSITE" id="PS50931">
    <property type="entry name" value="HTH_LYSR"/>
    <property type="match status" value="1"/>
</dbReference>
<keyword evidence="3" id="KW-0238">DNA-binding</keyword>
<dbReference type="Pfam" id="PF00126">
    <property type="entry name" value="HTH_1"/>
    <property type="match status" value="1"/>
</dbReference>
<dbReference type="PRINTS" id="PR00039">
    <property type="entry name" value="HTHLYSR"/>
</dbReference>
<dbReference type="FunFam" id="1.10.10.10:FF:000001">
    <property type="entry name" value="LysR family transcriptional regulator"/>
    <property type="match status" value="1"/>
</dbReference>
<dbReference type="InterPro" id="IPR005119">
    <property type="entry name" value="LysR_subst-bd"/>
</dbReference>
<keyword evidence="2" id="KW-0805">Transcription regulation</keyword>
<evidence type="ECO:0000313" key="6">
    <source>
        <dbReference type="EMBL" id="SLN18945.1"/>
    </source>
</evidence>
<proteinExistence type="inferred from homology"/>
<dbReference type="PANTHER" id="PTHR30126:SF40">
    <property type="entry name" value="HTH-TYPE TRANSCRIPTIONAL REGULATOR GLTR"/>
    <property type="match status" value="1"/>
</dbReference>
<dbReference type="CDD" id="cd05466">
    <property type="entry name" value="PBP2_LTTR_substrate"/>
    <property type="match status" value="1"/>
</dbReference>
<dbReference type="InterPro" id="IPR000847">
    <property type="entry name" value="LysR_HTH_N"/>
</dbReference>
<organism evidence="6 7">
    <name type="scientific">Roseovarius albus</name>
    <dbReference type="NCBI Taxonomy" id="1247867"/>
    <lineage>
        <taxon>Bacteria</taxon>
        <taxon>Pseudomonadati</taxon>
        <taxon>Pseudomonadota</taxon>
        <taxon>Alphaproteobacteria</taxon>
        <taxon>Rhodobacterales</taxon>
        <taxon>Roseobacteraceae</taxon>
        <taxon>Roseovarius</taxon>
    </lineage>
</organism>
<dbReference type="EMBL" id="FWFX01000002">
    <property type="protein sequence ID" value="SLN18945.1"/>
    <property type="molecule type" value="Genomic_DNA"/>
</dbReference>
<feature type="domain" description="HTH lysR-type" evidence="5">
    <location>
        <begin position="10"/>
        <end position="67"/>
    </location>
</feature>
<dbReference type="RefSeq" id="WP_085804180.1">
    <property type="nucleotide sequence ID" value="NZ_FWFX01000002.1"/>
</dbReference>
<dbReference type="AlphaFoldDB" id="A0A1X6YEH2"/>
<name>A0A1X6YEH2_9RHOB</name>
<dbReference type="GO" id="GO:0003700">
    <property type="term" value="F:DNA-binding transcription factor activity"/>
    <property type="evidence" value="ECO:0007669"/>
    <property type="project" value="InterPro"/>
</dbReference>
<keyword evidence="7" id="KW-1185">Reference proteome</keyword>
<dbReference type="Pfam" id="PF03466">
    <property type="entry name" value="LysR_substrate"/>
    <property type="match status" value="1"/>
</dbReference>
<evidence type="ECO:0000256" key="3">
    <source>
        <dbReference type="ARBA" id="ARBA00023125"/>
    </source>
</evidence>
<keyword evidence="4" id="KW-0804">Transcription</keyword>
<dbReference type="Gene3D" id="1.10.10.10">
    <property type="entry name" value="Winged helix-like DNA-binding domain superfamily/Winged helix DNA-binding domain"/>
    <property type="match status" value="1"/>
</dbReference>
<accession>A0A1X6YEH2</accession>
<evidence type="ECO:0000313" key="7">
    <source>
        <dbReference type="Proteomes" id="UP000193061"/>
    </source>
</evidence>
<evidence type="ECO:0000256" key="4">
    <source>
        <dbReference type="ARBA" id="ARBA00023163"/>
    </source>
</evidence>
<dbReference type="InterPro" id="IPR036388">
    <property type="entry name" value="WH-like_DNA-bd_sf"/>
</dbReference>
<dbReference type="Gene3D" id="3.40.190.10">
    <property type="entry name" value="Periplasmic binding protein-like II"/>
    <property type="match status" value="2"/>
</dbReference>
<comment type="similarity">
    <text evidence="1">Belongs to the LysR transcriptional regulatory family.</text>
</comment>
<dbReference type="InterPro" id="IPR036390">
    <property type="entry name" value="WH_DNA-bd_sf"/>
</dbReference>
<dbReference type="SUPFAM" id="SSF46785">
    <property type="entry name" value="Winged helix' DNA-binding domain"/>
    <property type="match status" value="1"/>
</dbReference>
<gene>
    <name evidence="6" type="primary">catM_1</name>
    <name evidence="6" type="ORF">ROA7450_00596</name>
</gene>
<evidence type="ECO:0000259" key="5">
    <source>
        <dbReference type="PROSITE" id="PS50931"/>
    </source>
</evidence>
<evidence type="ECO:0000256" key="2">
    <source>
        <dbReference type="ARBA" id="ARBA00023015"/>
    </source>
</evidence>
<dbReference type="PANTHER" id="PTHR30126">
    <property type="entry name" value="HTH-TYPE TRANSCRIPTIONAL REGULATOR"/>
    <property type="match status" value="1"/>
</dbReference>
<reference evidence="6 7" key="1">
    <citation type="submission" date="2017-03" db="EMBL/GenBank/DDBJ databases">
        <authorList>
            <person name="Afonso C.L."/>
            <person name="Miller P.J."/>
            <person name="Scott M.A."/>
            <person name="Spackman E."/>
            <person name="Goraichik I."/>
            <person name="Dimitrov K.M."/>
            <person name="Suarez D.L."/>
            <person name="Swayne D.E."/>
        </authorList>
    </citation>
    <scope>NUCLEOTIDE SEQUENCE [LARGE SCALE GENOMIC DNA]</scope>
    <source>
        <strain evidence="6 7">CECT 7450</strain>
    </source>
</reference>
<protein>
    <submittedName>
        <fullName evidence="6">HTH-type transcriptional regulator CatM</fullName>
    </submittedName>
</protein>
<sequence>MSTRISTDTNLIKAMEVFVAVVETGQMTAAARLLGMTQPAASQHLANLERAYDTQLIDRSTRPIKTTQAGALMYRHATRILNSVADLATDLRHQGPHPISVLRIGMLASIATTITVPLVSLAKDQFGVQDISLRAGQSGDHEGLLRSKKADIVISSNPFYDMDGLERHPVLSESFLLVLPASYDGPTDSLEEILTRLPLVRFADTTSVGRQIEQHLRRLKLPVPRLIQADRSSMVTACVAKGLGFTFLTPTLLIDGFVEQMPMNIRPLPVAGLSRKITVVARTKELGGLPEEIAQATRDTLINQIEAQMGATGLGAVEV</sequence>
<dbReference type="Proteomes" id="UP000193061">
    <property type="component" value="Unassembled WGS sequence"/>
</dbReference>
<dbReference type="SUPFAM" id="SSF53850">
    <property type="entry name" value="Periplasmic binding protein-like II"/>
    <property type="match status" value="1"/>
</dbReference>
<dbReference type="GO" id="GO:0000976">
    <property type="term" value="F:transcription cis-regulatory region binding"/>
    <property type="evidence" value="ECO:0007669"/>
    <property type="project" value="TreeGrafter"/>
</dbReference>
<evidence type="ECO:0000256" key="1">
    <source>
        <dbReference type="ARBA" id="ARBA00009437"/>
    </source>
</evidence>